<proteinExistence type="predicted"/>
<organism evidence="2 3">
    <name type="scientific">Plectosphaerella plurivora</name>
    <dbReference type="NCBI Taxonomy" id="936078"/>
    <lineage>
        <taxon>Eukaryota</taxon>
        <taxon>Fungi</taxon>
        <taxon>Dikarya</taxon>
        <taxon>Ascomycota</taxon>
        <taxon>Pezizomycotina</taxon>
        <taxon>Sordariomycetes</taxon>
        <taxon>Hypocreomycetidae</taxon>
        <taxon>Glomerellales</taxon>
        <taxon>Plectosphaerellaceae</taxon>
        <taxon>Plectosphaerella</taxon>
    </lineage>
</organism>
<name>A0A9P9AFN7_9PEZI</name>
<accession>A0A9P9AFN7</accession>
<keyword evidence="3" id="KW-1185">Reference proteome</keyword>
<feature type="chain" id="PRO_5040176532" evidence="1">
    <location>
        <begin position="20"/>
        <end position="87"/>
    </location>
</feature>
<keyword evidence="1" id="KW-0732">Signal</keyword>
<protein>
    <submittedName>
        <fullName evidence="2">Uncharacterized protein</fullName>
    </submittedName>
</protein>
<dbReference type="OrthoDB" id="10462663at2759"/>
<evidence type="ECO:0000313" key="3">
    <source>
        <dbReference type="Proteomes" id="UP000770015"/>
    </source>
</evidence>
<reference evidence="2" key="1">
    <citation type="journal article" date="2021" name="Nat. Commun.">
        <title>Genetic determinants of endophytism in the Arabidopsis root mycobiome.</title>
        <authorList>
            <person name="Mesny F."/>
            <person name="Miyauchi S."/>
            <person name="Thiergart T."/>
            <person name="Pickel B."/>
            <person name="Atanasova L."/>
            <person name="Karlsson M."/>
            <person name="Huettel B."/>
            <person name="Barry K.W."/>
            <person name="Haridas S."/>
            <person name="Chen C."/>
            <person name="Bauer D."/>
            <person name="Andreopoulos W."/>
            <person name="Pangilinan J."/>
            <person name="LaButti K."/>
            <person name="Riley R."/>
            <person name="Lipzen A."/>
            <person name="Clum A."/>
            <person name="Drula E."/>
            <person name="Henrissat B."/>
            <person name="Kohler A."/>
            <person name="Grigoriev I.V."/>
            <person name="Martin F.M."/>
            <person name="Hacquard S."/>
        </authorList>
    </citation>
    <scope>NUCLEOTIDE SEQUENCE</scope>
    <source>
        <strain evidence="2">MPI-SDFR-AT-0117</strain>
    </source>
</reference>
<dbReference type="EMBL" id="JAGSXJ010000004">
    <property type="protein sequence ID" value="KAH6692221.1"/>
    <property type="molecule type" value="Genomic_DNA"/>
</dbReference>
<sequence length="87" mass="9058">MRAASFLSTLFALAATVTAMPTPPDGAAEVAAIEARGACDQGYFPCVQLQQFVCPLGCMAVNKPIAKLACLQSCNQRANANCSAWCS</sequence>
<dbReference type="Proteomes" id="UP000770015">
    <property type="component" value="Unassembled WGS sequence"/>
</dbReference>
<evidence type="ECO:0000313" key="2">
    <source>
        <dbReference type="EMBL" id="KAH6692221.1"/>
    </source>
</evidence>
<gene>
    <name evidence="2" type="ORF">F5X68DRAFT_228600</name>
</gene>
<feature type="signal peptide" evidence="1">
    <location>
        <begin position="1"/>
        <end position="19"/>
    </location>
</feature>
<comment type="caution">
    <text evidence="2">The sequence shown here is derived from an EMBL/GenBank/DDBJ whole genome shotgun (WGS) entry which is preliminary data.</text>
</comment>
<evidence type="ECO:0000256" key="1">
    <source>
        <dbReference type="SAM" id="SignalP"/>
    </source>
</evidence>
<dbReference type="AlphaFoldDB" id="A0A9P9AFN7"/>